<name>A0A319EHW4_ASPSB</name>
<keyword evidence="3 5" id="KW-1133">Transmembrane helix</keyword>
<keyword evidence="4 5" id="KW-0472">Membrane</keyword>
<evidence type="ECO:0000313" key="7">
    <source>
        <dbReference type="EMBL" id="PYI06138.1"/>
    </source>
</evidence>
<feature type="transmembrane region" description="Helical" evidence="5">
    <location>
        <begin position="12"/>
        <end position="35"/>
    </location>
</feature>
<feature type="domain" description="EXS" evidence="6">
    <location>
        <begin position="1"/>
        <end position="46"/>
    </location>
</feature>
<dbReference type="VEuPathDB" id="FungiDB:BO78DRAFT_124714"/>
<dbReference type="GO" id="GO:0016020">
    <property type="term" value="C:membrane"/>
    <property type="evidence" value="ECO:0007669"/>
    <property type="project" value="UniProtKB-SubCell"/>
</dbReference>
<dbReference type="OrthoDB" id="9970435at2759"/>
<evidence type="ECO:0000256" key="3">
    <source>
        <dbReference type="ARBA" id="ARBA00022989"/>
    </source>
</evidence>
<reference evidence="7 8" key="1">
    <citation type="submission" date="2018-02" db="EMBL/GenBank/DDBJ databases">
        <title>The genomes of Aspergillus section Nigri reveals drivers in fungal speciation.</title>
        <authorList>
            <consortium name="DOE Joint Genome Institute"/>
            <person name="Vesth T.C."/>
            <person name="Nybo J."/>
            <person name="Theobald S."/>
            <person name="Brandl J."/>
            <person name="Frisvad J.C."/>
            <person name="Nielsen K.F."/>
            <person name="Lyhne E.K."/>
            <person name="Kogle M.E."/>
            <person name="Kuo A."/>
            <person name="Riley R."/>
            <person name="Clum A."/>
            <person name="Nolan M."/>
            <person name="Lipzen A."/>
            <person name="Salamov A."/>
            <person name="Henrissat B."/>
            <person name="Wiebenga A."/>
            <person name="De vries R.P."/>
            <person name="Grigoriev I.V."/>
            <person name="Mortensen U.H."/>
            <person name="Andersen M.R."/>
            <person name="Baker S.E."/>
        </authorList>
    </citation>
    <scope>NUCLEOTIDE SEQUENCE [LARGE SCALE GENOMIC DNA]</scope>
    <source>
        <strain evidence="7 8">CBS 121057</strain>
    </source>
</reference>
<gene>
    <name evidence="7" type="ORF">BO78DRAFT_124714</name>
</gene>
<dbReference type="EMBL" id="KZ826352">
    <property type="protein sequence ID" value="PYI06138.1"/>
    <property type="molecule type" value="Genomic_DNA"/>
</dbReference>
<evidence type="ECO:0000256" key="5">
    <source>
        <dbReference type="SAM" id="Phobius"/>
    </source>
</evidence>
<evidence type="ECO:0000256" key="4">
    <source>
        <dbReference type="ARBA" id="ARBA00023136"/>
    </source>
</evidence>
<dbReference type="AlphaFoldDB" id="A0A319EHW4"/>
<comment type="subcellular location">
    <subcellularLocation>
        <location evidence="1">Membrane</location>
        <topology evidence="1">Multi-pass membrane protein</topology>
    </subcellularLocation>
</comment>
<dbReference type="STRING" id="1448318.A0A319EHW4"/>
<keyword evidence="2 5" id="KW-0812">Transmembrane</keyword>
<keyword evidence="8" id="KW-1185">Reference proteome</keyword>
<sequence length="110" mass="12930">MWLNFMTINAMYIYWPVVLVGLTVGILFLPVRILYHRSRKWWAYSNVSNPRSLCFVSPLTIPVASAARRLLSCRVPRFLPGRYVLLPNIRDGRESSRFLYEIICLMLLEH</sequence>
<accession>A0A319EHW4</accession>
<evidence type="ECO:0000313" key="8">
    <source>
        <dbReference type="Proteomes" id="UP000248423"/>
    </source>
</evidence>
<organism evidence="7 8">
    <name type="scientific">Aspergillus sclerotiicarbonarius (strain CBS 121057 / IBT 28362)</name>
    <dbReference type="NCBI Taxonomy" id="1448318"/>
    <lineage>
        <taxon>Eukaryota</taxon>
        <taxon>Fungi</taxon>
        <taxon>Dikarya</taxon>
        <taxon>Ascomycota</taxon>
        <taxon>Pezizomycotina</taxon>
        <taxon>Eurotiomycetes</taxon>
        <taxon>Eurotiomycetidae</taxon>
        <taxon>Eurotiales</taxon>
        <taxon>Aspergillaceae</taxon>
        <taxon>Aspergillus</taxon>
        <taxon>Aspergillus subgen. Circumdati</taxon>
    </lineage>
</organism>
<evidence type="ECO:0000259" key="6">
    <source>
        <dbReference type="Pfam" id="PF03124"/>
    </source>
</evidence>
<dbReference type="Proteomes" id="UP000248423">
    <property type="component" value="Unassembled WGS sequence"/>
</dbReference>
<dbReference type="Pfam" id="PF03124">
    <property type="entry name" value="EXS"/>
    <property type="match status" value="1"/>
</dbReference>
<protein>
    <recommendedName>
        <fullName evidence="6">EXS domain-containing protein</fullName>
    </recommendedName>
</protein>
<proteinExistence type="predicted"/>
<evidence type="ECO:0000256" key="1">
    <source>
        <dbReference type="ARBA" id="ARBA00004141"/>
    </source>
</evidence>
<evidence type="ECO:0000256" key="2">
    <source>
        <dbReference type="ARBA" id="ARBA00022692"/>
    </source>
</evidence>
<dbReference type="InterPro" id="IPR004342">
    <property type="entry name" value="EXS_C"/>
</dbReference>